<sequence length="224" mass="24551">MRIVLFGAAGPTGRLVLDEALKRGFMVTAAVRNPDSLQIEDPHLRIVKCDVYDAGRVEQAIANQDAVISTYGVPYSFKPITAFSTGMANIIQGMKKNGVKRLICVTSGGTKPGNDENGGFVFNVIIKGIIGRTLYADMRFMEQEVMDSELDWTIVRPSRLIDAPALSSYRVTEGYPREPITRRIDLAHVLIEGVSDNQLIGKGIGVVSDKVANDLQKEPESVRK</sequence>
<dbReference type="EMBL" id="BNJK01000002">
    <property type="protein sequence ID" value="GHP00266.1"/>
    <property type="molecule type" value="Genomic_DNA"/>
</dbReference>
<evidence type="ECO:0000313" key="3">
    <source>
        <dbReference type="Proteomes" id="UP000597444"/>
    </source>
</evidence>
<dbReference type="GO" id="GO:0042602">
    <property type="term" value="F:riboflavin reductase (NADPH) activity"/>
    <property type="evidence" value="ECO:0007669"/>
    <property type="project" value="TreeGrafter"/>
</dbReference>
<dbReference type="InterPro" id="IPR016040">
    <property type="entry name" value="NAD(P)-bd_dom"/>
</dbReference>
<accession>A0A8J3IXF5</accession>
<evidence type="ECO:0000259" key="1">
    <source>
        <dbReference type="Pfam" id="PF13460"/>
    </source>
</evidence>
<organism evidence="2 3">
    <name type="scientific">Reticulibacter mediterranei</name>
    <dbReference type="NCBI Taxonomy" id="2778369"/>
    <lineage>
        <taxon>Bacteria</taxon>
        <taxon>Bacillati</taxon>
        <taxon>Chloroflexota</taxon>
        <taxon>Ktedonobacteria</taxon>
        <taxon>Ktedonobacterales</taxon>
        <taxon>Reticulibacteraceae</taxon>
        <taxon>Reticulibacter</taxon>
    </lineage>
</organism>
<dbReference type="GO" id="GO:0004074">
    <property type="term" value="F:biliverdin reductase [NAD(P)H] activity"/>
    <property type="evidence" value="ECO:0007669"/>
    <property type="project" value="TreeGrafter"/>
</dbReference>
<dbReference type="AlphaFoldDB" id="A0A8J3IXF5"/>
<evidence type="ECO:0000313" key="2">
    <source>
        <dbReference type="EMBL" id="GHP00266.1"/>
    </source>
</evidence>
<protein>
    <submittedName>
        <fullName evidence="2">NADH-flavin reductase</fullName>
    </submittedName>
</protein>
<dbReference type="Proteomes" id="UP000597444">
    <property type="component" value="Unassembled WGS sequence"/>
</dbReference>
<reference evidence="2" key="1">
    <citation type="submission" date="2020-10" db="EMBL/GenBank/DDBJ databases">
        <title>Taxonomic study of unclassified bacteria belonging to the class Ktedonobacteria.</title>
        <authorList>
            <person name="Yabe S."/>
            <person name="Wang C.M."/>
            <person name="Zheng Y."/>
            <person name="Sakai Y."/>
            <person name="Cavaletti L."/>
            <person name="Monciardini P."/>
            <person name="Donadio S."/>
        </authorList>
    </citation>
    <scope>NUCLEOTIDE SEQUENCE</scope>
    <source>
        <strain evidence="2">ID150040</strain>
    </source>
</reference>
<feature type="domain" description="NAD(P)-binding" evidence="1">
    <location>
        <begin position="7"/>
        <end position="195"/>
    </location>
</feature>
<dbReference type="CDD" id="cd05244">
    <property type="entry name" value="BVR-B_like_SDR_a"/>
    <property type="match status" value="1"/>
</dbReference>
<dbReference type="SUPFAM" id="SSF51735">
    <property type="entry name" value="NAD(P)-binding Rossmann-fold domains"/>
    <property type="match status" value="1"/>
</dbReference>
<dbReference type="InterPro" id="IPR036291">
    <property type="entry name" value="NAD(P)-bd_dom_sf"/>
</dbReference>
<dbReference type="Gene3D" id="3.40.50.720">
    <property type="entry name" value="NAD(P)-binding Rossmann-like Domain"/>
    <property type="match status" value="1"/>
</dbReference>
<dbReference type="PANTHER" id="PTHR43355">
    <property type="entry name" value="FLAVIN REDUCTASE (NADPH)"/>
    <property type="match status" value="1"/>
</dbReference>
<proteinExistence type="predicted"/>
<dbReference type="PANTHER" id="PTHR43355:SF2">
    <property type="entry name" value="FLAVIN REDUCTASE (NADPH)"/>
    <property type="match status" value="1"/>
</dbReference>
<gene>
    <name evidence="2" type="ORF">KSF_103130</name>
</gene>
<dbReference type="InterPro" id="IPR051606">
    <property type="entry name" value="Polyketide_Oxido-like"/>
</dbReference>
<dbReference type="Pfam" id="PF13460">
    <property type="entry name" value="NAD_binding_10"/>
    <property type="match status" value="1"/>
</dbReference>
<dbReference type="RefSeq" id="WP_220210819.1">
    <property type="nucleotide sequence ID" value="NZ_BNJK01000002.1"/>
</dbReference>
<name>A0A8J3IXF5_9CHLR</name>
<keyword evidence="3" id="KW-1185">Reference proteome</keyword>
<comment type="caution">
    <text evidence="2">The sequence shown here is derived from an EMBL/GenBank/DDBJ whole genome shotgun (WGS) entry which is preliminary data.</text>
</comment>